<dbReference type="EMBL" id="BQKI01000003">
    <property type="protein sequence ID" value="GJM91120.1"/>
    <property type="molecule type" value="Genomic_DNA"/>
</dbReference>
<dbReference type="AlphaFoldDB" id="A0AAV5BZA5"/>
<gene>
    <name evidence="2" type="primary">ga07466</name>
    <name evidence="2" type="ORF">PR202_ga07466</name>
</gene>
<keyword evidence="3" id="KW-1185">Reference proteome</keyword>
<reference evidence="2" key="2">
    <citation type="submission" date="2021-12" db="EMBL/GenBank/DDBJ databases">
        <title>Resequencing data analysis of finger millet.</title>
        <authorList>
            <person name="Hatakeyama M."/>
            <person name="Aluri S."/>
            <person name="Balachadran M.T."/>
            <person name="Sivarajan S.R."/>
            <person name="Poveda L."/>
            <person name="Shimizu-Inatsugi R."/>
            <person name="Schlapbach R."/>
            <person name="Sreeman S.M."/>
            <person name="Shimizu K.K."/>
        </authorList>
    </citation>
    <scope>NUCLEOTIDE SEQUENCE</scope>
</reference>
<dbReference type="Proteomes" id="UP001054889">
    <property type="component" value="Unassembled WGS sequence"/>
</dbReference>
<evidence type="ECO:0000256" key="1">
    <source>
        <dbReference type="SAM" id="MobiDB-lite"/>
    </source>
</evidence>
<evidence type="ECO:0000313" key="2">
    <source>
        <dbReference type="EMBL" id="GJM91120.1"/>
    </source>
</evidence>
<sequence length="140" mass="14616">MCHSRSCLTGLSSVEDESIAAAATVKATFQAMSRATTGREGAQSARLLSSRNAAVSRVGIDGQRRPVARPMSASWQLDLAAEGGDSPEAAAPATRRSSAAMAPDRERSRAAAGYQHGPPWVFKGRQGPFPFFSCCAGSVC</sequence>
<accession>A0AAV5BZA5</accession>
<proteinExistence type="predicted"/>
<name>A0AAV5BZA5_ELECO</name>
<evidence type="ECO:0000313" key="3">
    <source>
        <dbReference type="Proteomes" id="UP001054889"/>
    </source>
</evidence>
<feature type="region of interest" description="Disordered" evidence="1">
    <location>
        <begin position="80"/>
        <end position="116"/>
    </location>
</feature>
<feature type="compositionally biased region" description="Low complexity" evidence="1">
    <location>
        <begin position="86"/>
        <end position="102"/>
    </location>
</feature>
<organism evidence="2 3">
    <name type="scientific">Eleusine coracana subsp. coracana</name>
    <dbReference type="NCBI Taxonomy" id="191504"/>
    <lineage>
        <taxon>Eukaryota</taxon>
        <taxon>Viridiplantae</taxon>
        <taxon>Streptophyta</taxon>
        <taxon>Embryophyta</taxon>
        <taxon>Tracheophyta</taxon>
        <taxon>Spermatophyta</taxon>
        <taxon>Magnoliopsida</taxon>
        <taxon>Liliopsida</taxon>
        <taxon>Poales</taxon>
        <taxon>Poaceae</taxon>
        <taxon>PACMAD clade</taxon>
        <taxon>Chloridoideae</taxon>
        <taxon>Cynodonteae</taxon>
        <taxon>Eleusininae</taxon>
        <taxon>Eleusine</taxon>
    </lineage>
</organism>
<reference evidence="2" key="1">
    <citation type="journal article" date="2018" name="DNA Res.">
        <title>Multiple hybrid de novo genome assembly of finger millet, an orphan allotetraploid crop.</title>
        <authorList>
            <person name="Hatakeyama M."/>
            <person name="Aluri S."/>
            <person name="Balachadran M.T."/>
            <person name="Sivarajan S.R."/>
            <person name="Patrignani A."/>
            <person name="Gruter S."/>
            <person name="Poveda L."/>
            <person name="Shimizu-Inatsugi R."/>
            <person name="Baeten J."/>
            <person name="Francoijs K.J."/>
            <person name="Nataraja K.N."/>
            <person name="Reddy Y.A.N."/>
            <person name="Phadnis S."/>
            <person name="Ravikumar R.L."/>
            <person name="Schlapbach R."/>
            <person name="Sreeman S.M."/>
            <person name="Shimizu K.K."/>
        </authorList>
    </citation>
    <scope>NUCLEOTIDE SEQUENCE</scope>
</reference>
<comment type="caution">
    <text evidence="2">The sequence shown here is derived from an EMBL/GenBank/DDBJ whole genome shotgun (WGS) entry which is preliminary data.</text>
</comment>
<protein>
    <submittedName>
        <fullName evidence="2">Uncharacterized protein</fullName>
    </submittedName>
</protein>